<dbReference type="Proteomes" id="UP000316759">
    <property type="component" value="Unassembled WGS sequence"/>
</dbReference>
<evidence type="ECO:0000256" key="11">
    <source>
        <dbReference type="ARBA" id="ARBA00023303"/>
    </source>
</evidence>
<protein>
    <submittedName>
        <fullName evidence="16">Uncharacterized protein</fullName>
    </submittedName>
</protein>
<feature type="transmembrane region" description="Helical" evidence="13">
    <location>
        <begin position="1324"/>
        <end position="1346"/>
    </location>
</feature>
<dbReference type="InterPro" id="IPR019594">
    <property type="entry name" value="Glu/Gly-bd"/>
</dbReference>
<dbReference type="PANTHER" id="PTHR42643">
    <property type="entry name" value="IONOTROPIC RECEPTOR 20A-RELATED"/>
    <property type="match status" value="1"/>
</dbReference>
<organism evidence="16 17">
    <name type="scientific">Fasciola gigantica</name>
    <name type="common">Giant liver fluke</name>
    <dbReference type="NCBI Taxonomy" id="46835"/>
    <lineage>
        <taxon>Eukaryota</taxon>
        <taxon>Metazoa</taxon>
        <taxon>Spiralia</taxon>
        <taxon>Lophotrochozoa</taxon>
        <taxon>Platyhelminthes</taxon>
        <taxon>Trematoda</taxon>
        <taxon>Digenea</taxon>
        <taxon>Plagiorchiida</taxon>
        <taxon>Echinostomata</taxon>
        <taxon>Echinostomatoidea</taxon>
        <taxon>Fasciolidae</taxon>
        <taxon>Fasciola</taxon>
    </lineage>
</organism>
<keyword evidence="2" id="KW-0813">Transport</keyword>
<proteinExistence type="predicted"/>
<evidence type="ECO:0000259" key="14">
    <source>
        <dbReference type="SMART" id="SM00079"/>
    </source>
</evidence>
<feature type="domain" description="Ionotropic glutamate receptor C-terminal" evidence="14">
    <location>
        <begin position="175"/>
        <end position="538"/>
    </location>
</feature>
<evidence type="ECO:0000256" key="1">
    <source>
        <dbReference type="ARBA" id="ARBA00004651"/>
    </source>
</evidence>
<dbReference type="Gene3D" id="3.40.190.10">
    <property type="entry name" value="Periplasmic binding protein-like II"/>
    <property type="match status" value="3"/>
</dbReference>
<dbReference type="GO" id="GO:0050906">
    <property type="term" value="P:detection of stimulus involved in sensory perception"/>
    <property type="evidence" value="ECO:0007669"/>
    <property type="project" value="UniProtKB-ARBA"/>
</dbReference>
<keyword evidence="3" id="KW-1003">Cell membrane</keyword>
<dbReference type="EMBL" id="SUNJ01006699">
    <property type="protein sequence ID" value="TPP62557.1"/>
    <property type="molecule type" value="Genomic_DNA"/>
</dbReference>
<evidence type="ECO:0000256" key="7">
    <source>
        <dbReference type="ARBA" id="ARBA00023136"/>
    </source>
</evidence>
<dbReference type="GO" id="GO:0005886">
    <property type="term" value="C:plasma membrane"/>
    <property type="evidence" value="ECO:0007669"/>
    <property type="project" value="UniProtKB-SubCell"/>
</dbReference>
<feature type="compositionally biased region" description="Acidic residues" evidence="12">
    <location>
        <begin position="1380"/>
        <end position="1392"/>
    </location>
</feature>
<dbReference type="GO" id="GO:0015276">
    <property type="term" value="F:ligand-gated monoatomic ion channel activity"/>
    <property type="evidence" value="ECO:0007669"/>
    <property type="project" value="InterPro"/>
</dbReference>
<keyword evidence="6" id="KW-0406">Ion transport</keyword>
<keyword evidence="10" id="KW-1071">Ligand-gated ion channel</keyword>
<evidence type="ECO:0000256" key="2">
    <source>
        <dbReference type="ARBA" id="ARBA00022448"/>
    </source>
</evidence>
<evidence type="ECO:0000256" key="6">
    <source>
        <dbReference type="ARBA" id="ARBA00023065"/>
    </source>
</evidence>
<dbReference type="STRING" id="46835.A0A504YWU6"/>
<feature type="domain" description="Ionotropic glutamate receptor L-glutamate and glycine-binding" evidence="15">
    <location>
        <begin position="978"/>
        <end position="1041"/>
    </location>
</feature>
<evidence type="ECO:0000256" key="12">
    <source>
        <dbReference type="SAM" id="MobiDB-lite"/>
    </source>
</evidence>
<evidence type="ECO:0000256" key="4">
    <source>
        <dbReference type="ARBA" id="ARBA00022692"/>
    </source>
</evidence>
<dbReference type="PANTHER" id="PTHR42643:SF24">
    <property type="entry name" value="IONOTROPIC RECEPTOR 60A"/>
    <property type="match status" value="1"/>
</dbReference>
<comment type="caution">
    <text evidence="16">The sequence shown here is derived from an EMBL/GenBank/DDBJ whole genome shotgun (WGS) entry which is preliminary data.</text>
</comment>
<evidence type="ECO:0000256" key="5">
    <source>
        <dbReference type="ARBA" id="ARBA00022989"/>
    </source>
</evidence>
<dbReference type="InterPro" id="IPR001320">
    <property type="entry name" value="Iontro_rcpt_C"/>
</dbReference>
<evidence type="ECO:0000259" key="15">
    <source>
        <dbReference type="SMART" id="SM00918"/>
    </source>
</evidence>
<feature type="region of interest" description="Disordered" evidence="12">
    <location>
        <begin position="1366"/>
        <end position="1400"/>
    </location>
</feature>
<keyword evidence="8" id="KW-0675">Receptor</keyword>
<evidence type="ECO:0000313" key="16">
    <source>
        <dbReference type="EMBL" id="TPP62557.1"/>
    </source>
</evidence>
<feature type="transmembrane region" description="Helical" evidence="13">
    <location>
        <begin position="553"/>
        <end position="575"/>
    </location>
</feature>
<dbReference type="FunFam" id="3.40.190.10:FF:000024">
    <property type="entry name" value="Glutamate receptor, ionotropic, delta 1"/>
    <property type="match status" value="1"/>
</dbReference>
<evidence type="ECO:0000256" key="10">
    <source>
        <dbReference type="ARBA" id="ARBA00023286"/>
    </source>
</evidence>
<keyword evidence="7 13" id="KW-0472">Membrane</keyword>
<reference evidence="16 17" key="1">
    <citation type="submission" date="2019-04" db="EMBL/GenBank/DDBJ databases">
        <title>Annotation for the trematode Fasciola gigantica.</title>
        <authorList>
            <person name="Choi Y.-J."/>
        </authorList>
    </citation>
    <scope>NUCLEOTIDE SEQUENCE [LARGE SCALE GENOMIC DNA]</scope>
    <source>
        <strain evidence="16">Uganda_cow_1</strain>
    </source>
</reference>
<comment type="subcellular location">
    <subcellularLocation>
        <location evidence="1">Cell membrane</location>
        <topology evidence="1">Multi-pass membrane protein</topology>
    </subcellularLocation>
</comment>
<evidence type="ECO:0000256" key="13">
    <source>
        <dbReference type="SAM" id="Phobius"/>
    </source>
</evidence>
<dbReference type="SUPFAM" id="SSF53850">
    <property type="entry name" value="Periplasmic binding protein-like II"/>
    <property type="match status" value="2"/>
</dbReference>
<feature type="transmembrane region" description="Helical" evidence="13">
    <location>
        <begin position="299"/>
        <end position="321"/>
    </location>
</feature>
<feature type="domain" description="Ionotropic glutamate receptor L-glutamate and glycine-binding" evidence="15">
    <location>
        <begin position="185"/>
        <end position="248"/>
    </location>
</feature>
<dbReference type="OrthoDB" id="5984008at2759"/>
<evidence type="ECO:0000256" key="9">
    <source>
        <dbReference type="ARBA" id="ARBA00023180"/>
    </source>
</evidence>
<evidence type="ECO:0000256" key="8">
    <source>
        <dbReference type="ARBA" id="ARBA00023170"/>
    </source>
</evidence>
<gene>
    <name evidence="16" type="ORF">FGIG_06659</name>
</gene>
<name>A0A504YWU6_FASGI</name>
<keyword evidence="4 13" id="KW-0812">Transmembrane</keyword>
<evidence type="ECO:0000256" key="3">
    <source>
        <dbReference type="ARBA" id="ARBA00022475"/>
    </source>
</evidence>
<dbReference type="Gene3D" id="1.10.287.70">
    <property type="match status" value="2"/>
</dbReference>
<accession>A0A504YWU6</accession>
<dbReference type="Pfam" id="PF00060">
    <property type="entry name" value="Lig_chan"/>
    <property type="match status" value="1"/>
</dbReference>
<dbReference type="InterPro" id="IPR052192">
    <property type="entry name" value="Insect_Ionotropic_Sensory_Rcpt"/>
</dbReference>
<dbReference type="SMART" id="SM00079">
    <property type="entry name" value="PBPe"/>
    <property type="match status" value="1"/>
</dbReference>
<keyword evidence="11" id="KW-0407">Ion channel</keyword>
<keyword evidence="17" id="KW-1185">Reference proteome</keyword>
<keyword evidence="9" id="KW-0325">Glycoprotein</keyword>
<dbReference type="SMART" id="SM00918">
    <property type="entry name" value="Lig_chan-Glu_bd"/>
    <property type="match status" value="2"/>
</dbReference>
<keyword evidence="5 13" id="KW-1133">Transmembrane helix</keyword>
<dbReference type="Pfam" id="PF10613">
    <property type="entry name" value="Lig_chan-Glu_bd"/>
    <property type="match status" value="2"/>
</dbReference>
<evidence type="ECO:0000313" key="17">
    <source>
        <dbReference type="Proteomes" id="UP000316759"/>
    </source>
</evidence>
<sequence>MSISKVLQALPADLAPLINMGFIRYAPFLNEEDWSLPLQWLPQELQTRQILDLVEIPERILWTIITVFTFIWAHLKNENHNRLKSMDCYTTPHSVYETGEVTRNWMREVLKSDILESYKFYSLETLQNGTKRFRATARIDASGKLSLTELGRRIFRQTIISGLFANRFHGFPDREIRAGVIQEEPLVIGGKRVENGTLVNATGMIIDILDLFAEKFSFRYQVVLSSDGLFGTQEEDGSWSGLIGDLIEKRIDLIAFPLSVTAERSKVVHFLTSFMDDSVGILMSRSTAKRGFFLIMRPFSSAVWVLIIISFLVAASVAFLLCRFSPSGRERTDQLIAIQSNQRLSDGLYCYIQSFLFHGAEWLPTMNSGRVVILFFWISLLLMHSFWQANITAHLTKEVVQLPVKNLDELAVHKFVQPLLIHGTALYSMFQNSAPGTPYRRIYEKYRLHGHQASNMSTAIELLFSDPRMALVGDVHLLRHAVDNHCGGLVLSDSFEWHNNLGFATLHQVSFSPPLAKYIRHMMETGITERLRKKWWFRTNACVNKPKYKPLNLSMASGALLTISLAALVGVLTLAGERFWTRCGPMLNWRVIYDEYFDTNTFDLNGALQSYLPVMGYVLEQSFTNGSSFESPEWIITVRKFAVSEVCALIERGARMIASLTSCAVSRYIDSVTTRHHILHYAIPRPMCLTRPDMPSEDTMHTMWYQPEPSDLAHALYKINEFENVGRGLILSNGQTDLSKLILLLSSTAASQGQKFRPLYATQDFSIVEDAKSFYPGAYTARTPLSNILSALIDPSGVSTGAASLSHIIVLTPMSGVIQVLEKLVLYSAAAKRYMWIFGEPVDFPARSLLNLLALYPIKTMNMAFFRYFPILNKEDCNDESLDKLLRDTAIHFSDCDYGKVPLGVLHKMTGFTFYALETDTENSTRFVSTARYVDREIILTEDGVAVAEGALVSGLFPNRFRNFSNGLILIGMVLDAPFVMDYEMSAAGHIVKARGMMIDLVDILAERFGFRYRLYPATNGHSGELSARGDWTGLIGDLQNKRVDLAASYLLQNKERDGVGAFLGHVEDGRIGLLVAKPTTEGKLFNLLQIYQPDVLALLLITALITSAMLYAFERFSPFSNRNQNSSARPRTERSHLGEQLWNVVKSTLGRSDITSFLTRTNYKPVVQSLGELASDTTINPVIVRGSGVYEFFEESNSQVDYQVIFRRVVDRNLVVPNTTVAVSKVLADATYVVVGDYETLRYAQLTNCQKLIIVNTGVSMGQQSMMALKDVDWGKPFSTYLDQLKESGILDALKKRWWELESICEVGQVKYRSLNLEALEELFIFLSIFIAMALVFLALEWLWMGVIRARIIKRRQKRAAKLARMKRRLDRGQAPEGQEVDDSSDYDDSESSGLEDWK</sequence>